<name>A0A0D7A4E3_9AGAR</name>
<feature type="non-terminal residue" evidence="2">
    <location>
        <position position="1"/>
    </location>
</feature>
<proteinExistence type="predicted"/>
<organism evidence="2 3">
    <name type="scientific">Fistulina hepatica ATCC 64428</name>
    <dbReference type="NCBI Taxonomy" id="1128425"/>
    <lineage>
        <taxon>Eukaryota</taxon>
        <taxon>Fungi</taxon>
        <taxon>Dikarya</taxon>
        <taxon>Basidiomycota</taxon>
        <taxon>Agaricomycotina</taxon>
        <taxon>Agaricomycetes</taxon>
        <taxon>Agaricomycetidae</taxon>
        <taxon>Agaricales</taxon>
        <taxon>Fistulinaceae</taxon>
        <taxon>Fistulina</taxon>
    </lineage>
</organism>
<dbReference type="Proteomes" id="UP000054144">
    <property type="component" value="Unassembled WGS sequence"/>
</dbReference>
<evidence type="ECO:0000313" key="2">
    <source>
        <dbReference type="EMBL" id="KIY45867.1"/>
    </source>
</evidence>
<dbReference type="EMBL" id="KN882045">
    <property type="protein sequence ID" value="KIY45867.1"/>
    <property type="molecule type" value="Genomic_DNA"/>
</dbReference>
<dbReference type="OrthoDB" id="5522061at2759"/>
<protein>
    <submittedName>
        <fullName evidence="2">Uncharacterized protein</fullName>
    </submittedName>
</protein>
<reference evidence="2 3" key="1">
    <citation type="journal article" date="2015" name="Fungal Genet. Biol.">
        <title>Evolution of novel wood decay mechanisms in Agaricales revealed by the genome sequences of Fistulina hepatica and Cylindrobasidium torrendii.</title>
        <authorList>
            <person name="Floudas D."/>
            <person name="Held B.W."/>
            <person name="Riley R."/>
            <person name="Nagy L.G."/>
            <person name="Koehler G."/>
            <person name="Ransdell A.S."/>
            <person name="Younus H."/>
            <person name="Chow J."/>
            <person name="Chiniquy J."/>
            <person name="Lipzen A."/>
            <person name="Tritt A."/>
            <person name="Sun H."/>
            <person name="Haridas S."/>
            <person name="LaButti K."/>
            <person name="Ohm R.A."/>
            <person name="Kues U."/>
            <person name="Blanchette R.A."/>
            <person name="Grigoriev I.V."/>
            <person name="Minto R.E."/>
            <person name="Hibbett D.S."/>
        </authorList>
    </citation>
    <scope>NUCLEOTIDE SEQUENCE [LARGE SCALE GENOMIC DNA]</scope>
    <source>
        <strain evidence="2 3">ATCC 64428</strain>
    </source>
</reference>
<evidence type="ECO:0000313" key="3">
    <source>
        <dbReference type="Proteomes" id="UP000054144"/>
    </source>
</evidence>
<sequence>STLPHDDCGIPTEPSWSVKELLCSYPTPTISTATLHRLHELSALHPPPVDSPEFAEIKRDLEEMVRLVEAVKLVTTDPLGSEALVSNLPTPERSGHDSSQDGEQGTDLLKYASRTRDGYYVVEADRRR</sequence>
<feature type="non-terminal residue" evidence="2">
    <location>
        <position position="128"/>
    </location>
</feature>
<gene>
    <name evidence="2" type="ORF">FISHEDRAFT_22808</name>
</gene>
<keyword evidence="3" id="KW-1185">Reference proteome</keyword>
<accession>A0A0D7A4E3</accession>
<dbReference type="AlphaFoldDB" id="A0A0D7A4E3"/>
<evidence type="ECO:0000256" key="1">
    <source>
        <dbReference type="SAM" id="MobiDB-lite"/>
    </source>
</evidence>
<feature type="region of interest" description="Disordered" evidence="1">
    <location>
        <begin position="79"/>
        <end position="111"/>
    </location>
</feature>